<accession>A0ACC2U4A0</accession>
<dbReference type="Proteomes" id="UP001165960">
    <property type="component" value="Unassembled WGS sequence"/>
</dbReference>
<keyword evidence="2" id="KW-1185">Reference proteome</keyword>
<comment type="caution">
    <text evidence="1">The sequence shown here is derived from an EMBL/GenBank/DDBJ whole genome shotgun (WGS) entry which is preliminary data.</text>
</comment>
<gene>
    <name evidence="1" type="ORF">DSO57_1013476</name>
</gene>
<name>A0ACC2U4A0_9FUNG</name>
<protein>
    <submittedName>
        <fullName evidence="1">Uncharacterized protein</fullName>
    </submittedName>
</protein>
<dbReference type="EMBL" id="QTSX02001470">
    <property type="protein sequence ID" value="KAJ9081555.1"/>
    <property type="molecule type" value="Genomic_DNA"/>
</dbReference>
<evidence type="ECO:0000313" key="1">
    <source>
        <dbReference type="EMBL" id="KAJ9081555.1"/>
    </source>
</evidence>
<evidence type="ECO:0000313" key="2">
    <source>
        <dbReference type="Proteomes" id="UP001165960"/>
    </source>
</evidence>
<organism evidence="1 2">
    <name type="scientific">Entomophthora muscae</name>
    <dbReference type="NCBI Taxonomy" id="34485"/>
    <lineage>
        <taxon>Eukaryota</taxon>
        <taxon>Fungi</taxon>
        <taxon>Fungi incertae sedis</taxon>
        <taxon>Zoopagomycota</taxon>
        <taxon>Entomophthoromycotina</taxon>
        <taxon>Entomophthoromycetes</taxon>
        <taxon>Entomophthorales</taxon>
        <taxon>Entomophthoraceae</taxon>
        <taxon>Entomophthora</taxon>
    </lineage>
</organism>
<proteinExistence type="predicted"/>
<reference evidence="1" key="1">
    <citation type="submission" date="2022-04" db="EMBL/GenBank/DDBJ databases">
        <title>Genome of the entomopathogenic fungus Entomophthora muscae.</title>
        <authorList>
            <person name="Elya C."/>
            <person name="Lovett B.R."/>
            <person name="Lee E."/>
            <person name="Macias A.M."/>
            <person name="Hajek A.E."/>
            <person name="De Bivort B.L."/>
            <person name="Kasson M.T."/>
            <person name="De Fine Licht H.H."/>
            <person name="Stajich J.E."/>
        </authorList>
    </citation>
    <scope>NUCLEOTIDE SEQUENCE</scope>
    <source>
        <strain evidence="1">Berkeley</strain>
    </source>
</reference>
<sequence length="110" mass="12703">MKRYNFSHPIESYSYSSPRVGNEEFAKYVAASNIPAIRYTNNNDVVPHLPPRSLDYVHAGLEYHFAEGTTKQCSQDYDEDPDCAIKYNSPLSFRMHYFPDGKLLPFPPYC</sequence>